<evidence type="ECO:0000256" key="1">
    <source>
        <dbReference type="SAM" id="MobiDB-lite"/>
    </source>
</evidence>
<gene>
    <name evidence="2" type="ORF">CYMTET_28189</name>
</gene>
<keyword evidence="3" id="KW-1185">Reference proteome</keyword>
<reference evidence="2 3" key="1">
    <citation type="journal article" date="2015" name="Genome Biol. Evol.">
        <title>Comparative Genomics of a Bacterivorous Green Alga Reveals Evolutionary Causalities and Consequences of Phago-Mixotrophic Mode of Nutrition.</title>
        <authorList>
            <person name="Burns J.A."/>
            <person name="Paasch A."/>
            <person name="Narechania A."/>
            <person name="Kim E."/>
        </authorList>
    </citation>
    <scope>NUCLEOTIDE SEQUENCE [LARGE SCALE GENOMIC DNA]</scope>
    <source>
        <strain evidence="2 3">PLY_AMNH</strain>
    </source>
</reference>
<feature type="region of interest" description="Disordered" evidence="1">
    <location>
        <begin position="36"/>
        <end position="59"/>
    </location>
</feature>
<evidence type="ECO:0000313" key="2">
    <source>
        <dbReference type="EMBL" id="KAK3262984.1"/>
    </source>
</evidence>
<dbReference type="Proteomes" id="UP001190700">
    <property type="component" value="Unassembled WGS sequence"/>
</dbReference>
<name>A0AAE0KWE9_9CHLO</name>
<sequence>MWRGVCWNSAESPSVTTCMVADGVLQAGVLELGLPGGTPDGVRQQARDEHSDRSEEPWPVTPLDSLYNVEKDKLRKVRSARAPGVNDAMVPASAEYDYIGGVLQHQRLRCLMDGFDQYQRPRCLMDGFDLSCAFCNNARWQRHCDYVGVQLPVSKEFYRARCDMFGVSGALKHQAETLHFVFRRMPHNAVHAGG</sequence>
<evidence type="ECO:0000313" key="3">
    <source>
        <dbReference type="Proteomes" id="UP001190700"/>
    </source>
</evidence>
<dbReference type="EMBL" id="LGRX02015822">
    <property type="protein sequence ID" value="KAK3262984.1"/>
    <property type="molecule type" value="Genomic_DNA"/>
</dbReference>
<accession>A0AAE0KWE9</accession>
<feature type="compositionally biased region" description="Basic and acidic residues" evidence="1">
    <location>
        <begin position="45"/>
        <end position="56"/>
    </location>
</feature>
<comment type="caution">
    <text evidence="2">The sequence shown here is derived from an EMBL/GenBank/DDBJ whole genome shotgun (WGS) entry which is preliminary data.</text>
</comment>
<dbReference type="AlphaFoldDB" id="A0AAE0KWE9"/>
<proteinExistence type="predicted"/>
<protein>
    <submittedName>
        <fullName evidence="2">Uncharacterized protein</fullName>
    </submittedName>
</protein>
<organism evidence="2 3">
    <name type="scientific">Cymbomonas tetramitiformis</name>
    <dbReference type="NCBI Taxonomy" id="36881"/>
    <lineage>
        <taxon>Eukaryota</taxon>
        <taxon>Viridiplantae</taxon>
        <taxon>Chlorophyta</taxon>
        <taxon>Pyramimonadophyceae</taxon>
        <taxon>Pyramimonadales</taxon>
        <taxon>Pyramimonadaceae</taxon>
        <taxon>Cymbomonas</taxon>
    </lineage>
</organism>